<evidence type="ECO:0000313" key="3">
    <source>
        <dbReference type="Proteomes" id="UP000268229"/>
    </source>
</evidence>
<dbReference type="EMBL" id="LR134516">
    <property type="protein sequence ID" value="VEJ20924.1"/>
    <property type="molecule type" value="Genomic_DNA"/>
</dbReference>
<dbReference type="Gene3D" id="2.30.30.320">
    <property type="entry name" value="DUF1653-like domain"/>
    <property type="match status" value="1"/>
</dbReference>
<proteinExistence type="predicted"/>
<name>A0A1X3CID6_9NEIS</name>
<protein>
    <submittedName>
        <fullName evidence="2">Uncharacterized protein conserved in bacteria</fullName>
    </submittedName>
</protein>
<feature type="domain" description="DUF1653" evidence="1">
    <location>
        <begin position="7"/>
        <end position="67"/>
    </location>
</feature>
<dbReference type="RefSeq" id="WP_085390427.1">
    <property type="nucleotide sequence ID" value="NZ_LR134440.1"/>
</dbReference>
<organism evidence="2 3">
    <name type="scientific">Neisseria animaloris</name>
    <dbReference type="NCBI Taxonomy" id="326522"/>
    <lineage>
        <taxon>Bacteria</taxon>
        <taxon>Pseudomonadati</taxon>
        <taxon>Pseudomonadota</taxon>
        <taxon>Betaproteobacteria</taxon>
        <taxon>Neisseriales</taxon>
        <taxon>Neisseriaceae</taxon>
        <taxon>Neisseria</taxon>
    </lineage>
</organism>
<reference evidence="2 3" key="1">
    <citation type="submission" date="2018-12" db="EMBL/GenBank/DDBJ databases">
        <authorList>
            <consortium name="Pathogen Informatics"/>
        </authorList>
    </citation>
    <scope>NUCLEOTIDE SEQUENCE [LARGE SCALE GENOMIC DNA]</scope>
    <source>
        <strain evidence="2 3">NCTC12227</strain>
    </source>
</reference>
<dbReference type="Proteomes" id="UP000268229">
    <property type="component" value="Chromosome"/>
</dbReference>
<dbReference type="InterPro" id="IPR037135">
    <property type="entry name" value="DUF1653-like_dom_sf"/>
</dbReference>
<accession>A0A1X3CID6</accession>
<gene>
    <name evidence="2" type="ORF">NCTC12227_00645</name>
</gene>
<dbReference type="AlphaFoldDB" id="A0A1X3CID6"/>
<dbReference type="KEGG" id="nani:NCTC12227_00645"/>
<evidence type="ECO:0000259" key="1">
    <source>
        <dbReference type="Pfam" id="PF07866"/>
    </source>
</evidence>
<evidence type="ECO:0000313" key="2">
    <source>
        <dbReference type="EMBL" id="VEJ20924.1"/>
    </source>
</evidence>
<sequence length="72" mass="8254">MTTIKPGIYRHYKGNLYEVIGTAQHSETEEKMVVYRALYGDFGLWVRPAGMFAETITDNGQELSRFTCVKSF</sequence>
<keyword evidence="3" id="KW-1185">Reference proteome</keyword>
<dbReference type="Pfam" id="PF07866">
    <property type="entry name" value="DUF1653"/>
    <property type="match status" value="1"/>
</dbReference>
<dbReference type="STRING" id="326522.BWD08_06960"/>
<dbReference type="OrthoDB" id="371169at2"/>
<dbReference type="InterPro" id="IPR023387">
    <property type="entry name" value="DUF1653-like_dom"/>
</dbReference>